<keyword evidence="6 7" id="KW-0472">Membrane</keyword>
<dbReference type="PIRSF" id="PIRSF006603">
    <property type="entry name" value="DinF"/>
    <property type="match status" value="1"/>
</dbReference>
<dbReference type="Pfam" id="PF01554">
    <property type="entry name" value="MatE"/>
    <property type="match status" value="2"/>
</dbReference>
<name>A0A7X2P1F2_9FIRM</name>
<keyword evidence="9" id="KW-1185">Reference proteome</keyword>
<evidence type="ECO:0000313" key="9">
    <source>
        <dbReference type="Proteomes" id="UP000440513"/>
    </source>
</evidence>
<gene>
    <name evidence="8" type="ORF">FYJ57_03040</name>
</gene>
<dbReference type="GO" id="GO:0042910">
    <property type="term" value="F:xenobiotic transmembrane transporter activity"/>
    <property type="evidence" value="ECO:0007669"/>
    <property type="project" value="InterPro"/>
</dbReference>
<reference evidence="8 9" key="1">
    <citation type="submission" date="2019-08" db="EMBL/GenBank/DDBJ databases">
        <title>In-depth cultivation of the pig gut microbiome towards novel bacterial diversity and tailored functional studies.</title>
        <authorList>
            <person name="Wylensek D."/>
            <person name="Hitch T.C.A."/>
            <person name="Clavel T."/>
        </authorList>
    </citation>
    <scope>NUCLEOTIDE SEQUENCE [LARGE SCALE GENOMIC DNA]</scope>
    <source>
        <strain evidence="8 9">BSM-380-WT-5A</strain>
    </source>
</reference>
<feature type="transmembrane region" description="Helical" evidence="7">
    <location>
        <begin position="390"/>
        <end position="415"/>
    </location>
</feature>
<dbReference type="NCBIfam" id="TIGR00797">
    <property type="entry name" value="matE"/>
    <property type="match status" value="1"/>
</dbReference>
<evidence type="ECO:0000256" key="7">
    <source>
        <dbReference type="SAM" id="Phobius"/>
    </source>
</evidence>
<protein>
    <submittedName>
        <fullName evidence="8">MATE family efflux transporter</fullName>
    </submittedName>
</protein>
<evidence type="ECO:0000256" key="5">
    <source>
        <dbReference type="ARBA" id="ARBA00022989"/>
    </source>
</evidence>
<dbReference type="GO" id="GO:0015297">
    <property type="term" value="F:antiporter activity"/>
    <property type="evidence" value="ECO:0007669"/>
    <property type="project" value="InterPro"/>
</dbReference>
<feature type="transmembrane region" description="Helical" evidence="7">
    <location>
        <begin position="172"/>
        <end position="193"/>
    </location>
</feature>
<dbReference type="InterPro" id="IPR048279">
    <property type="entry name" value="MdtK-like"/>
</dbReference>
<feature type="transmembrane region" description="Helical" evidence="7">
    <location>
        <begin position="288"/>
        <end position="310"/>
    </location>
</feature>
<dbReference type="CDD" id="cd13138">
    <property type="entry name" value="MATE_yoeA_like"/>
    <property type="match status" value="1"/>
</dbReference>
<organism evidence="8 9">
    <name type="scientific">Oliverpabstia intestinalis</name>
    <dbReference type="NCBI Taxonomy" id="2606633"/>
    <lineage>
        <taxon>Bacteria</taxon>
        <taxon>Bacillati</taxon>
        <taxon>Bacillota</taxon>
        <taxon>Clostridia</taxon>
        <taxon>Lachnospirales</taxon>
        <taxon>Lachnospiraceae</taxon>
        <taxon>Oliverpabstia</taxon>
    </lineage>
</organism>
<dbReference type="EMBL" id="VUMS01000004">
    <property type="protein sequence ID" value="MST65729.1"/>
    <property type="molecule type" value="Genomic_DNA"/>
</dbReference>
<dbReference type="AlphaFoldDB" id="A0A7X2P1F2"/>
<evidence type="ECO:0000313" key="8">
    <source>
        <dbReference type="EMBL" id="MST65729.1"/>
    </source>
</evidence>
<accession>A0A7X2P1F2</accession>
<feature type="transmembrane region" description="Helical" evidence="7">
    <location>
        <begin position="240"/>
        <end position="268"/>
    </location>
</feature>
<evidence type="ECO:0000256" key="6">
    <source>
        <dbReference type="ARBA" id="ARBA00023136"/>
    </source>
</evidence>
<dbReference type="InterPro" id="IPR002528">
    <property type="entry name" value="MATE_fam"/>
</dbReference>
<evidence type="ECO:0000256" key="3">
    <source>
        <dbReference type="ARBA" id="ARBA00022475"/>
    </source>
</evidence>
<comment type="caution">
    <text evidence="8">The sequence shown here is derived from an EMBL/GenBank/DDBJ whole genome shotgun (WGS) entry which is preliminary data.</text>
</comment>
<feature type="transmembrane region" description="Helical" evidence="7">
    <location>
        <begin position="103"/>
        <end position="124"/>
    </location>
</feature>
<feature type="transmembrane region" description="Helical" evidence="7">
    <location>
        <begin position="144"/>
        <end position="165"/>
    </location>
</feature>
<evidence type="ECO:0000256" key="1">
    <source>
        <dbReference type="ARBA" id="ARBA00004651"/>
    </source>
</evidence>
<dbReference type="Proteomes" id="UP000440513">
    <property type="component" value="Unassembled WGS sequence"/>
</dbReference>
<dbReference type="RefSeq" id="WP_154431479.1">
    <property type="nucleotide sequence ID" value="NZ_VUMS01000004.1"/>
</dbReference>
<feature type="transmembrane region" description="Helical" evidence="7">
    <location>
        <begin position="199"/>
        <end position="219"/>
    </location>
</feature>
<keyword evidence="4 7" id="KW-0812">Transmembrane</keyword>
<dbReference type="InterPro" id="IPR052031">
    <property type="entry name" value="Membrane_Transporter-Flippase"/>
</dbReference>
<keyword evidence="3" id="KW-1003">Cell membrane</keyword>
<keyword evidence="2" id="KW-0813">Transport</keyword>
<comment type="subcellular location">
    <subcellularLocation>
        <location evidence="1">Cell membrane</location>
        <topology evidence="1">Multi-pass membrane protein</topology>
    </subcellularLocation>
</comment>
<dbReference type="PANTHER" id="PTHR43549">
    <property type="entry name" value="MULTIDRUG RESISTANCE PROTEIN YPNP-RELATED"/>
    <property type="match status" value="1"/>
</dbReference>
<keyword evidence="5 7" id="KW-1133">Transmembrane helix</keyword>
<proteinExistence type="predicted"/>
<feature type="transmembrane region" description="Helical" evidence="7">
    <location>
        <begin position="322"/>
        <end position="342"/>
    </location>
</feature>
<feature type="transmembrane region" description="Helical" evidence="7">
    <location>
        <begin position="57"/>
        <end position="83"/>
    </location>
</feature>
<sequence length="456" mass="50410">MKKETVTTNQITEGVIWKQLLLFFFPIVLGTFFQQLYNTADTIVVGRFVSKEALAAVGGSAAQIVGLIVGFFVGLASGASVIISQFYGAKDRAQLNRALHTAFAFSIVGSIFITALGILIAPWLLELMHTPQETMADALLYLRIYFAGIIFVFIYNVGSSILRAMGDSRRPLYYLIVCCILNIVLDIVLVIVFHMGVAGVSIATIFSQGVSAVLITRALMRSDDLYQLEFRKIRFHKSALISLIWVGCPTGIQSVLYSVTNMLIQTFLNNLGTDTVAAWSAFGKIDSFYWMVNSAFGIAVTTFVGQNFGAGKYDRMKKSVRIGLCMGLCTALTLTLIFYNFGTPLFRLFTSDENVVSIGMQMLHHVAPAYCLFVFIELLSGALRGTGDVVIPMLITCFGVCLLRIAWLFFIVPLAPGLNTIVLSYPVTWAITAVMFIVYYCYRVKKWPKSYAKKTA</sequence>
<evidence type="ECO:0000256" key="4">
    <source>
        <dbReference type="ARBA" id="ARBA00022692"/>
    </source>
</evidence>
<feature type="transmembrane region" description="Helical" evidence="7">
    <location>
        <begin position="362"/>
        <end position="383"/>
    </location>
</feature>
<feature type="transmembrane region" description="Helical" evidence="7">
    <location>
        <begin position="20"/>
        <end position="37"/>
    </location>
</feature>
<evidence type="ECO:0000256" key="2">
    <source>
        <dbReference type="ARBA" id="ARBA00022448"/>
    </source>
</evidence>
<feature type="transmembrane region" description="Helical" evidence="7">
    <location>
        <begin position="421"/>
        <end position="442"/>
    </location>
</feature>
<dbReference type="GO" id="GO:0005886">
    <property type="term" value="C:plasma membrane"/>
    <property type="evidence" value="ECO:0007669"/>
    <property type="project" value="UniProtKB-SubCell"/>
</dbReference>
<dbReference type="PANTHER" id="PTHR43549:SF3">
    <property type="entry name" value="MULTIDRUG RESISTANCE PROTEIN YPNP-RELATED"/>
    <property type="match status" value="1"/>
</dbReference>